<proteinExistence type="predicted"/>
<feature type="compositionally biased region" description="Basic residues" evidence="1">
    <location>
        <begin position="79"/>
        <end position="90"/>
    </location>
</feature>
<sequence>MGCVLTCVFESKLVPTDIRSRKMATPLEPSAALSRPTPPRARGTPRDRLPHRSRPPRPRTFRPAHRRHLRTAGIDPAAHKRNPRRPRPHAVHAPPAARPSAPCPPGWHASRGAFVASPVLSTHAARVQSSSGGFPVNPSVAAGGGSKVVCE</sequence>
<evidence type="ECO:0000256" key="1">
    <source>
        <dbReference type="SAM" id="MobiDB-lite"/>
    </source>
</evidence>
<evidence type="ECO:0000313" key="2">
    <source>
        <dbReference type="EMBL" id="KAG2661558.1"/>
    </source>
</evidence>
<evidence type="ECO:0000313" key="3">
    <source>
        <dbReference type="Proteomes" id="UP000823388"/>
    </source>
</evidence>
<organism evidence="2 3">
    <name type="scientific">Panicum virgatum</name>
    <name type="common">Blackwell switchgrass</name>
    <dbReference type="NCBI Taxonomy" id="38727"/>
    <lineage>
        <taxon>Eukaryota</taxon>
        <taxon>Viridiplantae</taxon>
        <taxon>Streptophyta</taxon>
        <taxon>Embryophyta</taxon>
        <taxon>Tracheophyta</taxon>
        <taxon>Spermatophyta</taxon>
        <taxon>Magnoliopsida</taxon>
        <taxon>Liliopsida</taxon>
        <taxon>Poales</taxon>
        <taxon>Poaceae</taxon>
        <taxon>PACMAD clade</taxon>
        <taxon>Panicoideae</taxon>
        <taxon>Panicodae</taxon>
        <taxon>Paniceae</taxon>
        <taxon>Panicinae</taxon>
        <taxon>Panicum</taxon>
        <taxon>Panicum sect. Hiantes</taxon>
    </lineage>
</organism>
<feature type="compositionally biased region" description="Gly residues" evidence="1">
    <location>
        <begin position="142"/>
        <end position="151"/>
    </location>
</feature>
<feature type="compositionally biased region" description="Basic residues" evidence="1">
    <location>
        <begin position="51"/>
        <end position="70"/>
    </location>
</feature>
<name>A0A8T0XRD1_PANVG</name>
<dbReference type="EMBL" id="CM029037">
    <property type="protein sequence ID" value="KAG2661558.1"/>
    <property type="molecule type" value="Genomic_DNA"/>
</dbReference>
<comment type="caution">
    <text evidence="2">The sequence shown here is derived from an EMBL/GenBank/DDBJ whole genome shotgun (WGS) entry which is preliminary data.</text>
</comment>
<accession>A0A8T0XRD1</accession>
<feature type="region of interest" description="Disordered" evidence="1">
    <location>
        <begin position="17"/>
        <end position="104"/>
    </location>
</feature>
<feature type="region of interest" description="Disordered" evidence="1">
    <location>
        <begin position="128"/>
        <end position="151"/>
    </location>
</feature>
<dbReference type="AlphaFoldDB" id="A0A8T0XRD1"/>
<protein>
    <submittedName>
        <fullName evidence="2">Uncharacterized protein</fullName>
    </submittedName>
</protein>
<feature type="compositionally biased region" description="Low complexity" evidence="1">
    <location>
        <begin position="91"/>
        <end position="100"/>
    </location>
</feature>
<dbReference type="Proteomes" id="UP000823388">
    <property type="component" value="Chromosome 1K"/>
</dbReference>
<reference evidence="2" key="1">
    <citation type="submission" date="2020-05" db="EMBL/GenBank/DDBJ databases">
        <title>WGS assembly of Panicum virgatum.</title>
        <authorList>
            <person name="Lovell J.T."/>
            <person name="Jenkins J."/>
            <person name="Shu S."/>
            <person name="Juenger T.E."/>
            <person name="Schmutz J."/>
        </authorList>
    </citation>
    <scope>NUCLEOTIDE SEQUENCE</scope>
    <source>
        <strain evidence="2">AP13</strain>
    </source>
</reference>
<gene>
    <name evidence="2" type="ORF">PVAP13_1KG510513</name>
</gene>
<keyword evidence="3" id="KW-1185">Reference proteome</keyword>